<evidence type="ECO:0000313" key="2">
    <source>
        <dbReference type="Proteomes" id="UP001518925"/>
    </source>
</evidence>
<accession>A0ABS2DHB4</accession>
<comment type="caution">
    <text evidence="1">The sequence shown here is derived from an EMBL/GenBank/DDBJ whole genome shotgun (WGS) entry which is preliminary data.</text>
</comment>
<sequence>MNKMWLLLFLLIILTGFNEPKIDYSSIETELNKNDFQFKVPSNLPFSVKEIKMNTFRTVYDNNGYEIELIGSNNELAVVIVGYGGDGVYEISDHRFPIEEELIKVNRNKGIYYNENGSIRWSEGKVSYDLQIFTNDQFSVTKEEFIKIAENFKEAG</sequence>
<organism evidence="1 2">
    <name type="scientific">Bacillus suaedaesalsae</name>
    <dbReference type="NCBI Taxonomy" id="2810349"/>
    <lineage>
        <taxon>Bacteria</taxon>
        <taxon>Bacillati</taxon>
        <taxon>Bacillota</taxon>
        <taxon>Bacilli</taxon>
        <taxon>Bacillales</taxon>
        <taxon>Bacillaceae</taxon>
        <taxon>Bacillus</taxon>
    </lineage>
</organism>
<dbReference type="EMBL" id="JAFELM010000028">
    <property type="protein sequence ID" value="MBM6617853.1"/>
    <property type="molecule type" value="Genomic_DNA"/>
</dbReference>
<protein>
    <recommendedName>
        <fullName evidence="3">DUF4367 domain-containing protein</fullName>
    </recommendedName>
</protein>
<dbReference type="Proteomes" id="UP001518925">
    <property type="component" value="Unassembled WGS sequence"/>
</dbReference>
<reference evidence="1 2" key="1">
    <citation type="submission" date="2021-02" db="EMBL/GenBank/DDBJ databases">
        <title>Bacillus sp. RD4P76, an endophyte from a halophyte.</title>
        <authorList>
            <person name="Sun J.-Q."/>
        </authorList>
    </citation>
    <scope>NUCLEOTIDE SEQUENCE [LARGE SCALE GENOMIC DNA]</scope>
    <source>
        <strain evidence="1 2">RD4P76</strain>
    </source>
</reference>
<keyword evidence="2" id="KW-1185">Reference proteome</keyword>
<evidence type="ECO:0008006" key="3">
    <source>
        <dbReference type="Google" id="ProtNLM"/>
    </source>
</evidence>
<name>A0ABS2DHB4_9BACI</name>
<gene>
    <name evidence="1" type="ORF">JR050_09255</name>
</gene>
<proteinExistence type="predicted"/>
<evidence type="ECO:0000313" key="1">
    <source>
        <dbReference type="EMBL" id="MBM6617853.1"/>
    </source>
</evidence>
<dbReference type="RefSeq" id="WP_204203215.1">
    <property type="nucleotide sequence ID" value="NZ_JAFELM010000028.1"/>
</dbReference>